<evidence type="ECO:0000313" key="2">
    <source>
        <dbReference type="Proteomes" id="UP000593892"/>
    </source>
</evidence>
<keyword evidence="2" id="KW-1185">Reference proteome</keyword>
<accession>A0A7S7NQY6</accession>
<gene>
    <name evidence="1" type="ORF">IRI77_36535</name>
</gene>
<dbReference type="RefSeq" id="WP_194449849.1">
    <property type="nucleotide sequence ID" value="NZ_CP063849.1"/>
</dbReference>
<reference evidence="1 2" key="1">
    <citation type="submission" date="2020-10" db="EMBL/GenBank/DDBJ databases">
        <title>Complete genome sequence of Paludibaculum fermentans P105T, a facultatively anaerobic acidobacterium capable of dissimilatory Fe(III) reduction.</title>
        <authorList>
            <person name="Dedysh S.N."/>
            <person name="Beletsky A.V."/>
            <person name="Kulichevskaya I.S."/>
            <person name="Mardanov A.V."/>
            <person name="Ravin N.V."/>
        </authorList>
    </citation>
    <scope>NUCLEOTIDE SEQUENCE [LARGE SCALE GENOMIC DNA]</scope>
    <source>
        <strain evidence="1 2">P105</strain>
    </source>
</reference>
<proteinExistence type="predicted"/>
<dbReference type="KEGG" id="pfer:IRI77_36535"/>
<sequence length="47" mass="5407">MRIHLLTVQPVSFFFQHHQRPKLIRPDIIEADRDAQLQGGPDIDGLS</sequence>
<dbReference type="AlphaFoldDB" id="A0A7S7NQY6"/>
<protein>
    <submittedName>
        <fullName evidence="1">Uncharacterized protein</fullName>
    </submittedName>
</protein>
<organism evidence="1 2">
    <name type="scientific">Paludibaculum fermentans</name>
    <dbReference type="NCBI Taxonomy" id="1473598"/>
    <lineage>
        <taxon>Bacteria</taxon>
        <taxon>Pseudomonadati</taxon>
        <taxon>Acidobacteriota</taxon>
        <taxon>Terriglobia</taxon>
        <taxon>Bryobacterales</taxon>
        <taxon>Bryobacteraceae</taxon>
        <taxon>Paludibaculum</taxon>
    </lineage>
</organism>
<evidence type="ECO:0000313" key="1">
    <source>
        <dbReference type="EMBL" id="QOY88186.1"/>
    </source>
</evidence>
<name>A0A7S7NQY6_PALFE</name>
<dbReference type="Proteomes" id="UP000593892">
    <property type="component" value="Chromosome"/>
</dbReference>
<dbReference type="EMBL" id="CP063849">
    <property type="protein sequence ID" value="QOY88186.1"/>
    <property type="molecule type" value="Genomic_DNA"/>
</dbReference>